<comment type="caution">
    <text evidence="3">The sequence shown here is derived from an EMBL/GenBank/DDBJ whole genome shotgun (WGS) entry which is preliminary data.</text>
</comment>
<proteinExistence type="predicted"/>
<name>A0ABD5DYI2_9ACTN</name>
<dbReference type="AlphaFoldDB" id="A0ABD5DYI2"/>
<protein>
    <submittedName>
        <fullName evidence="3">GerMN domain-containing protein</fullName>
    </submittedName>
</protein>
<feature type="signal peptide" evidence="1">
    <location>
        <begin position="1"/>
        <end position="22"/>
    </location>
</feature>
<evidence type="ECO:0000313" key="3">
    <source>
        <dbReference type="EMBL" id="MDT0414213.1"/>
    </source>
</evidence>
<gene>
    <name evidence="3" type="ORF">RM574_01805</name>
</gene>
<reference evidence="4" key="1">
    <citation type="submission" date="2023-07" db="EMBL/GenBank/DDBJ databases">
        <title>30 novel species of actinomycetes from the DSMZ collection.</title>
        <authorList>
            <person name="Nouioui I."/>
        </authorList>
    </citation>
    <scope>NUCLEOTIDE SEQUENCE [LARGE SCALE GENOMIC DNA]</scope>
    <source>
        <strain evidence="4">DSM 41982</strain>
    </source>
</reference>
<organism evidence="3 4">
    <name type="scientific">Streptomyces evansiae</name>
    <dbReference type="NCBI Taxonomy" id="3075535"/>
    <lineage>
        <taxon>Bacteria</taxon>
        <taxon>Bacillati</taxon>
        <taxon>Actinomycetota</taxon>
        <taxon>Actinomycetes</taxon>
        <taxon>Kitasatosporales</taxon>
        <taxon>Streptomycetaceae</taxon>
        <taxon>Streptomyces</taxon>
    </lineage>
</organism>
<evidence type="ECO:0000313" key="4">
    <source>
        <dbReference type="Proteomes" id="UP001183607"/>
    </source>
</evidence>
<sequence>MRRPRPSRTLGALALAAAGLLAGCGVPPTDVIEVGAPATGLRLAHGVYFLVRDEPGTLRAAARPETSGRGALRALLAGPSPAEGPTLMTALPKDLPLPGLAVRDTTLELRFPKRTPPLSAGANRQLACTALLNTSVPTALPHATAAPDQGAVLPAPRLTTARVSVPGTPATLTDRAECPGLAD</sequence>
<feature type="domain" description="GerMN" evidence="2">
    <location>
        <begin position="47"/>
        <end position="134"/>
    </location>
</feature>
<dbReference type="PROSITE" id="PS51257">
    <property type="entry name" value="PROKAR_LIPOPROTEIN"/>
    <property type="match status" value="1"/>
</dbReference>
<dbReference type="RefSeq" id="WP_311676541.1">
    <property type="nucleotide sequence ID" value="NZ_JAVRER010000002.1"/>
</dbReference>
<feature type="chain" id="PRO_5044836606" evidence="1">
    <location>
        <begin position="23"/>
        <end position="183"/>
    </location>
</feature>
<evidence type="ECO:0000256" key="1">
    <source>
        <dbReference type="SAM" id="SignalP"/>
    </source>
</evidence>
<dbReference type="Pfam" id="PF10646">
    <property type="entry name" value="Germane"/>
    <property type="match status" value="1"/>
</dbReference>
<dbReference type="Proteomes" id="UP001183607">
    <property type="component" value="Unassembled WGS sequence"/>
</dbReference>
<accession>A0ABD5DYI2</accession>
<evidence type="ECO:0000259" key="2">
    <source>
        <dbReference type="Pfam" id="PF10646"/>
    </source>
</evidence>
<dbReference type="InterPro" id="IPR019606">
    <property type="entry name" value="GerMN"/>
</dbReference>
<dbReference type="EMBL" id="JAVRER010000002">
    <property type="protein sequence ID" value="MDT0414213.1"/>
    <property type="molecule type" value="Genomic_DNA"/>
</dbReference>
<keyword evidence="1" id="KW-0732">Signal</keyword>